<protein>
    <submittedName>
        <fullName evidence="1">Uncharacterized protein</fullName>
    </submittedName>
</protein>
<name>A0AA39PKM1_9AGAR</name>
<reference evidence="1" key="1">
    <citation type="submission" date="2023-06" db="EMBL/GenBank/DDBJ databases">
        <authorList>
            <consortium name="Lawrence Berkeley National Laboratory"/>
            <person name="Ahrendt S."/>
            <person name="Sahu N."/>
            <person name="Indic B."/>
            <person name="Wong-Bajracharya J."/>
            <person name="Merenyi Z."/>
            <person name="Ke H.-M."/>
            <person name="Monk M."/>
            <person name="Kocsube S."/>
            <person name="Drula E."/>
            <person name="Lipzen A."/>
            <person name="Balint B."/>
            <person name="Henrissat B."/>
            <person name="Andreopoulos B."/>
            <person name="Martin F.M."/>
            <person name="Harder C.B."/>
            <person name="Rigling D."/>
            <person name="Ford K.L."/>
            <person name="Foster G.D."/>
            <person name="Pangilinan J."/>
            <person name="Papanicolaou A."/>
            <person name="Barry K."/>
            <person name="LaButti K."/>
            <person name="Viragh M."/>
            <person name="Koriabine M."/>
            <person name="Yan M."/>
            <person name="Riley R."/>
            <person name="Champramary S."/>
            <person name="Plett K.L."/>
            <person name="Tsai I.J."/>
            <person name="Slot J."/>
            <person name="Sipos G."/>
            <person name="Plett J."/>
            <person name="Nagy L.G."/>
            <person name="Grigoriev I.V."/>
        </authorList>
    </citation>
    <scope>NUCLEOTIDE SEQUENCE</scope>
    <source>
        <strain evidence="1">ICMP 16352</strain>
    </source>
</reference>
<evidence type="ECO:0000313" key="2">
    <source>
        <dbReference type="Proteomes" id="UP001175227"/>
    </source>
</evidence>
<accession>A0AA39PKM1</accession>
<evidence type="ECO:0000313" key="1">
    <source>
        <dbReference type="EMBL" id="KAK0485630.1"/>
    </source>
</evidence>
<organism evidence="1 2">
    <name type="scientific">Armillaria novae-zelandiae</name>
    <dbReference type="NCBI Taxonomy" id="153914"/>
    <lineage>
        <taxon>Eukaryota</taxon>
        <taxon>Fungi</taxon>
        <taxon>Dikarya</taxon>
        <taxon>Basidiomycota</taxon>
        <taxon>Agaricomycotina</taxon>
        <taxon>Agaricomycetes</taxon>
        <taxon>Agaricomycetidae</taxon>
        <taxon>Agaricales</taxon>
        <taxon>Marasmiineae</taxon>
        <taxon>Physalacriaceae</taxon>
        <taxon>Armillaria</taxon>
    </lineage>
</organism>
<proteinExistence type="predicted"/>
<sequence>MLMKNEPGFAQFNWDLDYKVLSVDRHLILMADFAASISGCTDALQMRTKFLFCGCEYEDILEHISAHLNPSNPKIWLQDDPLNNEYGQSVITNPVNGFKAFGLDKEDLTMQLLNHLLNREELFIKKTGGDGQLEIKAQRGNVTDWICELNECVKLLYYLVTATWGGGARGTEVMLIQHSNMVNDCHVFIFNGMLTIVTNYAKTQSIQGHGVHIA</sequence>
<dbReference type="EMBL" id="JAUEPR010000004">
    <property type="protein sequence ID" value="KAK0485630.1"/>
    <property type="molecule type" value="Genomic_DNA"/>
</dbReference>
<comment type="caution">
    <text evidence="1">The sequence shown here is derived from an EMBL/GenBank/DDBJ whole genome shotgun (WGS) entry which is preliminary data.</text>
</comment>
<gene>
    <name evidence="1" type="ORF">IW261DRAFT_1559081</name>
</gene>
<dbReference type="Proteomes" id="UP001175227">
    <property type="component" value="Unassembled WGS sequence"/>
</dbReference>
<keyword evidence="2" id="KW-1185">Reference proteome</keyword>
<dbReference type="AlphaFoldDB" id="A0AA39PKM1"/>